<dbReference type="GeneID" id="112685533"/>
<name>A0A8B8FRY4_9HEMI</name>
<dbReference type="Proteomes" id="UP000694846">
    <property type="component" value="Unplaced"/>
</dbReference>
<sequence>MSLLLKIPESYRSIATIAIKGMSNDCDTVICTIDKKLLTFYKGCLMKKCNVDVEVKHLEPFVEYEQNIEVYYVLHGDEKVIIVKEGTSLEIIKTYVNVYEIVISDHSNSGSPQLYMRTDKGFECSDIIENKDQSTSKFNQFQETSVVYTFCLKKLQQLKILYDTEQFKLSQKSKCFINAMTQVSSNDDTSDFKLSSNIIAKNSWLKLSNKNLVYGFTLQNTSKLLISNFNTILIENNKKIWSEFCVKCWTVEKTKNVFNFHSCDDNNSMSSNIEKSIFKINANSSIIVASVIDNWSSKSLPYSINSIVYISHDNFDRIQYISTDEIIVTANLFLDKEFDSFVKNSVYLEDLVVLHCSKLLSRYQIKCTVCYQDLKSVMINNFKFSTKHEWFVHSSLSWLRTIVCHLNPVSPVEYILEVFSDSMVYTKTFIQVLSTMLPDHAIINCLNKKIPTYLNFDAILQDLRELRKVFMEYLDGQIMIPRKQWNSTRSKLSFT</sequence>
<keyword evidence="1" id="KW-1185">Reference proteome</keyword>
<organism evidence="1 2">
    <name type="scientific">Sipha flava</name>
    <name type="common">yellow sugarcane aphid</name>
    <dbReference type="NCBI Taxonomy" id="143950"/>
    <lineage>
        <taxon>Eukaryota</taxon>
        <taxon>Metazoa</taxon>
        <taxon>Ecdysozoa</taxon>
        <taxon>Arthropoda</taxon>
        <taxon>Hexapoda</taxon>
        <taxon>Insecta</taxon>
        <taxon>Pterygota</taxon>
        <taxon>Neoptera</taxon>
        <taxon>Paraneoptera</taxon>
        <taxon>Hemiptera</taxon>
        <taxon>Sternorrhyncha</taxon>
        <taxon>Aphidomorpha</taxon>
        <taxon>Aphidoidea</taxon>
        <taxon>Aphididae</taxon>
        <taxon>Sipha</taxon>
    </lineage>
</organism>
<dbReference type="AlphaFoldDB" id="A0A8B8FRY4"/>
<evidence type="ECO:0000313" key="2">
    <source>
        <dbReference type="RefSeq" id="XP_025413236.1"/>
    </source>
</evidence>
<protein>
    <submittedName>
        <fullName evidence="2">Uncharacterized protein LOC112685533</fullName>
    </submittedName>
</protein>
<evidence type="ECO:0000313" key="1">
    <source>
        <dbReference type="Proteomes" id="UP000694846"/>
    </source>
</evidence>
<dbReference type="RefSeq" id="XP_025413236.1">
    <property type="nucleotide sequence ID" value="XM_025557451.1"/>
</dbReference>
<reference evidence="2" key="1">
    <citation type="submission" date="2025-08" db="UniProtKB">
        <authorList>
            <consortium name="RefSeq"/>
        </authorList>
    </citation>
    <scope>IDENTIFICATION</scope>
    <source>
        <tissue evidence="2">Whole body</tissue>
    </source>
</reference>
<dbReference type="OrthoDB" id="6577236at2759"/>
<accession>A0A8B8FRY4</accession>
<proteinExistence type="predicted"/>
<gene>
    <name evidence="2" type="primary">LOC112685533</name>
</gene>